<sequence>MSATVVDKLKKIIAEELDVNLQAEEIDENLPLFEDGLGFDSIATVELISLMENHFSISFSDSELNLASFSSLQVLAEFIAKKMES</sequence>
<keyword evidence="2" id="KW-0597">Phosphoprotein</keyword>
<dbReference type="InterPro" id="IPR036736">
    <property type="entry name" value="ACP-like_sf"/>
</dbReference>
<evidence type="ECO:0000256" key="1">
    <source>
        <dbReference type="ARBA" id="ARBA00022450"/>
    </source>
</evidence>
<dbReference type="AlphaFoldDB" id="A0A1B7VX91"/>
<dbReference type="PROSITE" id="PS00012">
    <property type="entry name" value="PHOSPHOPANTETHEINE"/>
    <property type="match status" value="1"/>
</dbReference>
<proteinExistence type="predicted"/>
<reference evidence="4 5" key="1">
    <citation type="submission" date="2015-09" db="EMBL/GenBank/DDBJ databases">
        <title>Whole genome shotgun sequence assembly of Aphanizomenon flos-aquae UKL13.</title>
        <authorList>
            <person name="Driscoll C."/>
        </authorList>
    </citation>
    <scope>NUCLEOTIDE SEQUENCE [LARGE SCALE GENOMIC DNA]</scope>
    <source>
        <strain evidence="4">MDT13</strain>
    </source>
</reference>
<dbReference type="InterPro" id="IPR009081">
    <property type="entry name" value="PP-bd_ACP"/>
</dbReference>
<protein>
    <submittedName>
        <fullName evidence="4">Acyl carrier protein</fullName>
    </submittedName>
</protein>
<dbReference type="EMBL" id="LJOY01000027">
    <property type="protein sequence ID" value="OBQ25533.1"/>
    <property type="molecule type" value="Genomic_DNA"/>
</dbReference>
<dbReference type="PATRIC" id="fig|1710894.3.peg.3873"/>
<dbReference type="Pfam" id="PF00550">
    <property type="entry name" value="PP-binding"/>
    <property type="match status" value="1"/>
</dbReference>
<dbReference type="Gene3D" id="1.10.1200.10">
    <property type="entry name" value="ACP-like"/>
    <property type="match status" value="1"/>
</dbReference>
<name>A0A1B7VX91_APHFL</name>
<accession>A0A1B7VX91</accession>
<feature type="domain" description="Carrier" evidence="3">
    <location>
        <begin position="3"/>
        <end position="83"/>
    </location>
</feature>
<evidence type="ECO:0000313" key="4">
    <source>
        <dbReference type="EMBL" id="OBQ25533.1"/>
    </source>
</evidence>
<keyword evidence="1" id="KW-0596">Phosphopantetheine</keyword>
<evidence type="ECO:0000259" key="3">
    <source>
        <dbReference type="PROSITE" id="PS50075"/>
    </source>
</evidence>
<evidence type="ECO:0000313" key="5">
    <source>
        <dbReference type="Proteomes" id="UP000092382"/>
    </source>
</evidence>
<dbReference type="InterPro" id="IPR006162">
    <property type="entry name" value="Ppantetheine_attach_site"/>
</dbReference>
<dbReference type="Proteomes" id="UP000092382">
    <property type="component" value="Unassembled WGS sequence"/>
</dbReference>
<evidence type="ECO:0000256" key="2">
    <source>
        <dbReference type="ARBA" id="ARBA00022553"/>
    </source>
</evidence>
<organism evidence="4 5">
    <name type="scientific">Aphanizomenon flos-aquae LD13</name>
    <dbReference type="NCBI Taxonomy" id="1710894"/>
    <lineage>
        <taxon>Bacteria</taxon>
        <taxon>Bacillati</taxon>
        <taxon>Cyanobacteriota</taxon>
        <taxon>Cyanophyceae</taxon>
        <taxon>Nostocales</taxon>
        <taxon>Aphanizomenonaceae</taxon>
        <taxon>Aphanizomenon</taxon>
    </lineage>
</organism>
<dbReference type="STRING" id="1803587.GCA_001593825_03099"/>
<comment type="caution">
    <text evidence="4">The sequence shown here is derived from an EMBL/GenBank/DDBJ whole genome shotgun (WGS) entry which is preliminary data.</text>
</comment>
<dbReference type="PROSITE" id="PS50075">
    <property type="entry name" value="CARRIER"/>
    <property type="match status" value="1"/>
</dbReference>
<gene>
    <name evidence="4" type="ORF">AN481_09720</name>
</gene>
<dbReference type="SUPFAM" id="SSF47336">
    <property type="entry name" value="ACP-like"/>
    <property type="match status" value="1"/>
</dbReference>